<dbReference type="PIRSF" id="PIRSF010386">
    <property type="entry name" value="RocB"/>
    <property type="match status" value="1"/>
</dbReference>
<dbReference type="PANTHER" id="PTHR42994:SF2">
    <property type="entry name" value="PEPTIDASE"/>
    <property type="match status" value="1"/>
</dbReference>
<dbReference type="GO" id="GO:0016787">
    <property type="term" value="F:hydrolase activity"/>
    <property type="evidence" value="ECO:0007669"/>
    <property type="project" value="InterPro"/>
</dbReference>
<dbReference type="Gene3D" id="3.40.630.10">
    <property type="entry name" value="Zn peptidases"/>
    <property type="match status" value="1"/>
</dbReference>
<dbReference type="RefSeq" id="WP_035150110.1">
    <property type="nucleotide sequence ID" value="NZ_JAAZWO010000042.1"/>
</dbReference>
<reference evidence="2 3" key="1">
    <citation type="submission" date="2020-04" db="EMBL/GenBank/DDBJ databases">
        <title>Genomic insights into acetone-butanol-ethanol (ABE) fermentation by sequencing solventogenic clostridia strains.</title>
        <authorList>
            <person name="Brown S."/>
        </authorList>
    </citation>
    <scope>NUCLEOTIDE SEQUENCE [LARGE SCALE GENOMIC DNA]</scope>
    <source>
        <strain evidence="2 3">DJ011</strain>
    </source>
</reference>
<evidence type="ECO:0000256" key="1">
    <source>
        <dbReference type="ARBA" id="ARBA00001947"/>
    </source>
</evidence>
<comment type="caution">
    <text evidence="2">The sequence shown here is derived from an EMBL/GenBank/DDBJ whole genome shotgun (WGS) entry which is preliminary data.</text>
</comment>
<evidence type="ECO:0000313" key="3">
    <source>
        <dbReference type="Proteomes" id="UP000563151"/>
    </source>
</evidence>
<dbReference type="SUPFAM" id="SSF53187">
    <property type="entry name" value="Zn-dependent exopeptidases"/>
    <property type="match status" value="1"/>
</dbReference>
<evidence type="ECO:0000313" key="2">
    <source>
        <dbReference type="EMBL" id="MBC2399966.1"/>
    </source>
</evidence>
<dbReference type="InterPro" id="IPR002933">
    <property type="entry name" value="Peptidase_M20"/>
</dbReference>
<dbReference type="EMBL" id="JAAZWO010000042">
    <property type="protein sequence ID" value="MBC2399966.1"/>
    <property type="molecule type" value="Genomic_DNA"/>
</dbReference>
<organism evidence="2 3">
    <name type="scientific">Clostridium tetanomorphum</name>
    <dbReference type="NCBI Taxonomy" id="1553"/>
    <lineage>
        <taxon>Bacteria</taxon>
        <taxon>Bacillati</taxon>
        <taxon>Bacillota</taxon>
        <taxon>Clostridia</taxon>
        <taxon>Eubacteriales</taxon>
        <taxon>Clostridiaceae</taxon>
        <taxon>Clostridium</taxon>
    </lineage>
</organism>
<gene>
    <name evidence="2" type="ORF">HGG79_19700</name>
</gene>
<dbReference type="Proteomes" id="UP000563151">
    <property type="component" value="Unassembled WGS sequence"/>
</dbReference>
<protein>
    <submittedName>
        <fullName evidence="2">M20/M25/M40 family metallo-hydrolase</fullName>
    </submittedName>
</protein>
<dbReference type="AlphaFoldDB" id="A0A923EDB9"/>
<proteinExistence type="predicted"/>
<keyword evidence="3" id="KW-1185">Reference proteome</keyword>
<dbReference type="PANTHER" id="PTHR42994">
    <property type="entry name" value="PEPTIDASE T"/>
    <property type="match status" value="1"/>
</dbReference>
<sequence>MNIKDKIMDTLLQLVAVPGIAGKKEESVTAEKIINILEDIPYFSQYPENLNLIKISEDPLNRSFVSALFCSSKPSKNTIILTGHLDVVDVEDFGHLKELAFEPLKLQSRIKELPLNKETLEDLESGEYLFGRGTADMKFGLALHIELLRELSLRDDFEGNILFLAVPGEESNSEGMLAAVPYLLDLKQRFGYEYVGLFVSECCIPKEIGDSTKRIYLGTSGKVMPLFLFVGKETHVYESYTGLNPNLLAGELNRLLELNSDFCDRDRGNITPAPICLKHMDLKELYSVQTPLMAASYYNILTLNLSIDELMYKLKNLAVEAFKNALDIYEDRVNKFATISNRNLVSEKIQPTVLTYEEIYNRVKKMKGESFDKLINEKINQWIHEGKDLQNIAINIMKETYLNYPDKSPAIIIGFAPPYYPDKHLKEDKLLDKILLNVVDDVIKYAKENFETHIEKDHYYMALCDLSYTGVEDKEGLNIIASNILGINKSYKLPVKELEELDIPSVAFGGFGKDFHKLSERLNIPYSFEIVPKLYEKAIYKLFHIADRFTKK</sequence>
<dbReference type="InterPro" id="IPR012166">
    <property type="entry name" value="Uncharacterised_RocB"/>
</dbReference>
<comment type="cofactor">
    <cofactor evidence="1">
        <name>Zn(2+)</name>
        <dbReference type="ChEBI" id="CHEBI:29105"/>
    </cofactor>
</comment>
<dbReference type="Pfam" id="PF01546">
    <property type="entry name" value="Peptidase_M20"/>
    <property type="match status" value="1"/>
</dbReference>
<accession>A0A923EDB9</accession>
<name>A0A923EDB9_CLOTT</name>